<dbReference type="GO" id="GO:0005886">
    <property type="term" value="C:plasma membrane"/>
    <property type="evidence" value="ECO:0007669"/>
    <property type="project" value="UniProtKB-SubCell"/>
</dbReference>
<reference evidence="9" key="3">
    <citation type="submission" date="2021-08" db="EMBL/GenBank/DDBJ databases">
        <authorList>
            <person name="de Jong S."/>
            <person name="van den Broek M."/>
            <person name="Merkel A."/>
            <person name="de la Torre Cortes P."/>
            <person name="Kalamorz F."/>
            <person name="Cook G."/>
            <person name="van Loosdrecht M."/>
            <person name="McMillan D."/>
        </authorList>
    </citation>
    <scope>NUCLEOTIDE SEQUENCE</scope>
    <source>
        <strain evidence="9">TA2.A1</strain>
    </source>
</reference>
<evidence type="ECO:0000256" key="7">
    <source>
        <dbReference type="SAM" id="Phobius"/>
    </source>
</evidence>
<dbReference type="Proteomes" id="UP000010716">
    <property type="component" value="Unassembled WGS sequence"/>
</dbReference>
<evidence type="ECO:0000256" key="3">
    <source>
        <dbReference type="ARBA" id="ARBA00022475"/>
    </source>
</evidence>
<feature type="transmembrane region" description="Helical" evidence="7">
    <location>
        <begin position="254"/>
        <end position="273"/>
    </location>
</feature>
<proteinExistence type="inferred from homology"/>
<feature type="transmembrane region" description="Helical" evidence="7">
    <location>
        <begin position="184"/>
        <end position="207"/>
    </location>
</feature>
<dbReference type="KEGG" id="cthu:HUR95_14200"/>
<comment type="similarity">
    <text evidence="2">Belongs to the NrfD family.</text>
</comment>
<keyword evidence="6 7" id="KW-0472">Membrane</keyword>
<evidence type="ECO:0000313" key="11">
    <source>
        <dbReference type="Proteomes" id="UP000825179"/>
    </source>
</evidence>
<keyword evidence="4 7" id="KW-0812">Transmembrane</keyword>
<dbReference type="Pfam" id="PF03916">
    <property type="entry name" value="NrfD"/>
    <property type="match status" value="1"/>
</dbReference>
<reference evidence="8 10" key="1">
    <citation type="journal article" date="2011" name="J. Bacteriol.">
        <title>Draft genome sequence of the thermoalkaliphilic Caldalkalibacillus thermarum strain TA2.A1.</title>
        <authorList>
            <person name="Kalamorz F."/>
            <person name="Keis S."/>
            <person name="McMillan D.G."/>
            <person name="Olsson K."/>
            <person name="Stanton J.A."/>
            <person name="Stockwell P."/>
            <person name="Black M.A."/>
            <person name="Klingeman D.M."/>
            <person name="Land M.L."/>
            <person name="Han C.S."/>
            <person name="Martin S.L."/>
            <person name="Becher S.A."/>
            <person name="Peddie C.J."/>
            <person name="Morgan H.W."/>
            <person name="Matthies D."/>
            <person name="Preiss L."/>
            <person name="Meier T."/>
            <person name="Brown S.D."/>
            <person name="Cook G.M."/>
        </authorList>
    </citation>
    <scope>NUCLEOTIDE SEQUENCE [LARGE SCALE GENOMIC DNA]</scope>
    <source>
        <strain evidence="8 10">TA2.A1</strain>
    </source>
</reference>
<feature type="transmembrane region" description="Helical" evidence="7">
    <location>
        <begin position="54"/>
        <end position="75"/>
    </location>
</feature>
<dbReference type="RefSeq" id="WP_007504963.1">
    <property type="nucleotide sequence ID" value="NZ_AFCE01000142.1"/>
</dbReference>
<name>F5L7M7_CALTT</name>
<feature type="transmembrane region" description="Helical" evidence="7">
    <location>
        <begin position="101"/>
        <end position="121"/>
    </location>
</feature>
<evidence type="ECO:0000256" key="1">
    <source>
        <dbReference type="ARBA" id="ARBA00004651"/>
    </source>
</evidence>
<evidence type="ECO:0000313" key="8">
    <source>
        <dbReference type="EMBL" id="EGL82671.1"/>
    </source>
</evidence>
<evidence type="ECO:0000256" key="2">
    <source>
        <dbReference type="ARBA" id="ARBA00008929"/>
    </source>
</evidence>
<dbReference type="InterPro" id="IPR005614">
    <property type="entry name" value="NrfD-like"/>
</dbReference>
<evidence type="ECO:0000256" key="5">
    <source>
        <dbReference type="ARBA" id="ARBA00022989"/>
    </source>
</evidence>
<dbReference type="PANTHER" id="PTHR34856:SF2">
    <property type="entry name" value="PROTEIN NRFD"/>
    <property type="match status" value="1"/>
</dbReference>
<feature type="transmembrane region" description="Helical" evidence="7">
    <location>
        <begin position="151"/>
        <end position="172"/>
    </location>
</feature>
<dbReference type="AlphaFoldDB" id="F5L7M7"/>
<dbReference type="Proteomes" id="UP000825179">
    <property type="component" value="Chromosome"/>
</dbReference>
<gene>
    <name evidence="9" type="primary">nrfD</name>
    <name evidence="8" type="ORF">CathTA2_1827</name>
    <name evidence="9" type="ORF">HUR95_14200</name>
</gene>
<feature type="transmembrane region" description="Helical" evidence="7">
    <location>
        <begin position="20"/>
        <end position="42"/>
    </location>
</feature>
<evidence type="ECO:0000313" key="9">
    <source>
        <dbReference type="EMBL" id="QZT33388.1"/>
    </source>
</evidence>
<comment type="subcellular location">
    <subcellularLocation>
        <location evidence="1">Cell membrane</location>
        <topology evidence="1">Multi-pass membrane protein</topology>
    </subcellularLocation>
</comment>
<protein>
    <submittedName>
        <fullName evidence="9">Polysulfide reductase NrfD</fullName>
    </submittedName>
    <submittedName>
        <fullName evidence="8">Polysulphide reductase NrfD</fullName>
    </submittedName>
</protein>
<dbReference type="Gene3D" id="1.20.1630.10">
    <property type="entry name" value="Formate dehydrogenase/DMSO reductase domain"/>
    <property type="match status" value="1"/>
</dbReference>
<dbReference type="InterPro" id="IPR052049">
    <property type="entry name" value="Electron_transfer_protein"/>
</dbReference>
<keyword evidence="11" id="KW-1185">Reference proteome</keyword>
<evidence type="ECO:0000313" key="10">
    <source>
        <dbReference type="Proteomes" id="UP000010716"/>
    </source>
</evidence>
<dbReference type="EMBL" id="CP082237">
    <property type="protein sequence ID" value="QZT33388.1"/>
    <property type="molecule type" value="Genomic_DNA"/>
</dbReference>
<organism evidence="8 10">
    <name type="scientific">Caldalkalibacillus thermarum (strain TA2.A1)</name>
    <dbReference type="NCBI Taxonomy" id="986075"/>
    <lineage>
        <taxon>Bacteria</taxon>
        <taxon>Bacillati</taxon>
        <taxon>Bacillota</taxon>
        <taxon>Bacilli</taxon>
        <taxon>Bacillales</taxon>
        <taxon>Bacillaceae</taxon>
        <taxon>Caldalkalibacillus</taxon>
    </lineage>
</organism>
<feature type="transmembrane region" description="Helical" evidence="7">
    <location>
        <begin position="219"/>
        <end position="242"/>
    </location>
</feature>
<dbReference type="eggNOG" id="COG3301">
    <property type="taxonomic scope" value="Bacteria"/>
</dbReference>
<feature type="transmembrane region" description="Helical" evidence="7">
    <location>
        <begin position="285"/>
        <end position="304"/>
    </location>
</feature>
<accession>F5L7M7</accession>
<sequence length="312" mass="34370">MPYIYEITQIKSPHFPWQVVAYLFVNGIAAGSFLVAALLQAFGGKTGRNGLHKAYYITFLFLPLCGLFLIGKLQIKTRFINVLWNSRDSMLMLNTNSPMSMGAWVLTVFSLFAVISVIYAINKDGLLHWRWFKKLGALAGYLHEGGLAAKIYLTVGSALAAWFGSYLGILVTTTHVPAWNATPFIPMLWLVSALAVGASAIILVLIFSKPKEYEALIQGLNRIVISALILNFAAIMIFVLSLGDWSHTVNSGHYAWLLWGGFVILGLLLPLLMKLKPGLLGSRSSLILSSFLVILGSLALRYVVIMGPQSFW</sequence>
<keyword evidence="3" id="KW-1003">Cell membrane</keyword>
<keyword evidence="5 7" id="KW-1133">Transmembrane helix</keyword>
<dbReference type="PANTHER" id="PTHR34856">
    <property type="entry name" value="PROTEIN NRFD"/>
    <property type="match status" value="1"/>
</dbReference>
<dbReference type="EMBL" id="AFCE01000142">
    <property type="protein sequence ID" value="EGL82671.1"/>
    <property type="molecule type" value="Genomic_DNA"/>
</dbReference>
<evidence type="ECO:0000256" key="6">
    <source>
        <dbReference type="ARBA" id="ARBA00023136"/>
    </source>
</evidence>
<evidence type="ECO:0000256" key="4">
    <source>
        <dbReference type="ARBA" id="ARBA00022692"/>
    </source>
</evidence>
<dbReference type="OrthoDB" id="2962617at2"/>
<reference evidence="9 11" key="2">
    <citation type="journal article" date="2020" name="Extremophiles">
        <title>Genomic analysis of Caldalkalibacillus thermarum TA2.A1 reveals aerobic alkaliphilic metabolism and evolutionary hallmarks linking alkaliphilic bacteria and plant life.</title>
        <authorList>
            <person name="de Jong S.I."/>
            <person name="van den Broek M.A."/>
            <person name="Merkel A.Y."/>
            <person name="de la Torre Cortes P."/>
            <person name="Kalamorz F."/>
            <person name="Cook G.M."/>
            <person name="van Loosdrecht M.C.M."/>
            <person name="McMillan D.G.G."/>
        </authorList>
    </citation>
    <scope>NUCLEOTIDE SEQUENCE [LARGE SCALE GENOMIC DNA]</scope>
    <source>
        <strain evidence="9 11">TA2.A1</strain>
    </source>
</reference>